<dbReference type="GO" id="GO:0043565">
    <property type="term" value="F:sequence-specific DNA binding"/>
    <property type="evidence" value="ECO:0007669"/>
    <property type="project" value="TreeGrafter"/>
</dbReference>
<dbReference type="SUPFAM" id="SSF53850">
    <property type="entry name" value="Periplasmic binding protein-like II"/>
    <property type="match status" value="1"/>
</dbReference>
<dbReference type="RefSeq" id="WP_067456186.1">
    <property type="nucleotide sequence ID" value="NZ_LVVY01000086.1"/>
</dbReference>
<dbReference type="PROSITE" id="PS50931">
    <property type="entry name" value="HTH_LYSR"/>
    <property type="match status" value="1"/>
</dbReference>
<name>A0A178HW89_9HYPH</name>
<evidence type="ECO:0000259" key="5">
    <source>
        <dbReference type="PROSITE" id="PS50931"/>
    </source>
</evidence>
<dbReference type="Gene3D" id="3.40.190.290">
    <property type="match status" value="1"/>
</dbReference>
<dbReference type="InterPro" id="IPR036388">
    <property type="entry name" value="WH-like_DNA-bd_sf"/>
</dbReference>
<dbReference type="PRINTS" id="PR00039">
    <property type="entry name" value="HTHLYSR"/>
</dbReference>
<organism evidence="6 7">
    <name type="scientific">Devosia elaeis</name>
    <dbReference type="NCBI Taxonomy" id="1770058"/>
    <lineage>
        <taxon>Bacteria</taxon>
        <taxon>Pseudomonadati</taxon>
        <taxon>Pseudomonadota</taxon>
        <taxon>Alphaproteobacteria</taxon>
        <taxon>Hyphomicrobiales</taxon>
        <taxon>Devosiaceae</taxon>
        <taxon>Devosia</taxon>
    </lineage>
</organism>
<dbReference type="InterPro" id="IPR000847">
    <property type="entry name" value="LysR_HTH_N"/>
</dbReference>
<dbReference type="PANTHER" id="PTHR30427">
    <property type="entry name" value="TRANSCRIPTIONAL ACTIVATOR PROTEIN LYSR"/>
    <property type="match status" value="1"/>
</dbReference>
<dbReference type="Pfam" id="PF03466">
    <property type="entry name" value="LysR_substrate"/>
    <property type="match status" value="1"/>
</dbReference>
<dbReference type="AlphaFoldDB" id="A0A178HW89"/>
<dbReference type="InterPro" id="IPR005119">
    <property type="entry name" value="LysR_subst-bd"/>
</dbReference>
<accession>A0A178HW89</accession>
<evidence type="ECO:0000313" key="7">
    <source>
        <dbReference type="Proteomes" id="UP000078389"/>
    </source>
</evidence>
<gene>
    <name evidence="6" type="ORF">A3840_10890</name>
</gene>
<sequence>MPVVAGRRQALQSMGRTAVMRIKIRQLQAFREVVRNGSITSAAHALGLSQPTVSNLIIGLENELGVTLFQRIHKRLVPTQDARKFFAEVDRTFNSIEQLSSTANRLHTKSSAWLNVVLPQSFVVNIVPQALARLRKSHPGIGVTLEFLPTRDAIDYAASGEWDLTIARLPATHRGLDVKPLMTSEYVCVLPKGHRLVALDSLDPADLRDEVVILLSRRHEERFEIVDSFRKVGVDLIGLVETGALTGACAFTSAGLGVTVLDAIVARGYPDSNLVIRPFRPAIRNQFGLLLEKGGEMSAEAEIFLQAIVETVSDLSRDFEGIHNLEG</sequence>
<keyword evidence="7" id="KW-1185">Reference proteome</keyword>
<dbReference type="SUPFAM" id="SSF46785">
    <property type="entry name" value="Winged helix' DNA-binding domain"/>
    <property type="match status" value="1"/>
</dbReference>
<keyword evidence="3" id="KW-0238">DNA-binding</keyword>
<dbReference type="STRING" id="1770058.A3840_10890"/>
<feature type="domain" description="HTH lysR-type" evidence="5">
    <location>
        <begin position="22"/>
        <end position="79"/>
    </location>
</feature>
<dbReference type="Proteomes" id="UP000078389">
    <property type="component" value="Unassembled WGS sequence"/>
</dbReference>
<evidence type="ECO:0000256" key="4">
    <source>
        <dbReference type="ARBA" id="ARBA00023163"/>
    </source>
</evidence>
<protein>
    <recommendedName>
        <fullName evidence="5">HTH lysR-type domain-containing protein</fullName>
    </recommendedName>
</protein>
<dbReference type="InterPro" id="IPR036390">
    <property type="entry name" value="WH_DNA-bd_sf"/>
</dbReference>
<evidence type="ECO:0000256" key="2">
    <source>
        <dbReference type="ARBA" id="ARBA00023015"/>
    </source>
</evidence>
<dbReference type="PANTHER" id="PTHR30427:SF1">
    <property type="entry name" value="TRANSCRIPTIONAL ACTIVATOR PROTEIN LYSR"/>
    <property type="match status" value="1"/>
</dbReference>
<evidence type="ECO:0000313" key="6">
    <source>
        <dbReference type="EMBL" id="OAM77131.1"/>
    </source>
</evidence>
<evidence type="ECO:0000256" key="1">
    <source>
        <dbReference type="ARBA" id="ARBA00009437"/>
    </source>
</evidence>
<dbReference type="EMBL" id="LVVY01000086">
    <property type="protein sequence ID" value="OAM77131.1"/>
    <property type="molecule type" value="Genomic_DNA"/>
</dbReference>
<dbReference type="Pfam" id="PF00126">
    <property type="entry name" value="HTH_1"/>
    <property type="match status" value="1"/>
</dbReference>
<dbReference type="Gene3D" id="1.10.10.10">
    <property type="entry name" value="Winged helix-like DNA-binding domain superfamily/Winged helix DNA-binding domain"/>
    <property type="match status" value="1"/>
</dbReference>
<proteinExistence type="inferred from homology"/>
<dbReference type="FunFam" id="1.10.10.10:FF:000001">
    <property type="entry name" value="LysR family transcriptional regulator"/>
    <property type="match status" value="1"/>
</dbReference>
<comment type="similarity">
    <text evidence="1">Belongs to the LysR transcriptional regulatory family.</text>
</comment>
<dbReference type="GO" id="GO:0003700">
    <property type="term" value="F:DNA-binding transcription factor activity"/>
    <property type="evidence" value="ECO:0007669"/>
    <property type="project" value="InterPro"/>
</dbReference>
<evidence type="ECO:0000256" key="3">
    <source>
        <dbReference type="ARBA" id="ARBA00023125"/>
    </source>
</evidence>
<keyword evidence="2" id="KW-0805">Transcription regulation</keyword>
<reference evidence="6 7" key="1">
    <citation type="submission" date="2016-03" db="EMBL/GenBank/DDBJ databases">
        <title>Genome sequencing of Devosia sp. S37.</title>
        <authorList>
            <person name="Mohd Nor M."/>
        </authorList>
    </citation>
    <scope>NUCLEOTIDE SEQUENCE [LARGE SCALE GENOMIC DNA]</scope>
    <source>
        <strain evidence="6 7">S37</strain>
    </source>
</reference>
<comment type="caution">
    <text evidence="6">The sequence shown here is derived from an EMBL/GenBank/DDBJ whole genome shotgun (WGS) entry which is preliminary data.</text>
</comment>
<keyword evidence="4" id="KW-0804">Transcription</keyword>
<dbReference type="GO" id="GO:0010628">
    <property type="term" value="P:positive regulation of gene expression"/>
    <property type="evidence" value="ECO:0007669"/>
    <property type="project" value="TreeGrafter"/>
</dbReference>